<proteinExistence type="predicted"/>
<evidence type="ECO:0000313" key="3">
    <source>
        <dbReference type="Proteomes" id="UP000479114"/>
    </source>
</evidence>
<protein>
    <submittedName>
        <fullName evidence="2">Uncharacterized protein</fullName>
    </submittedName>
</protein>
<keyword evidence="1" id="KW-0472">Membrane</keyword>
<keyword evidence="1" id="KW-0812">Transmembrane</keyword>
<keyword evidence="1" id="KW-1133">Transmembrane helix</keyword>
<name>A0A6C0NUY1_9BACL</name>
<keyword evidence="3" id="KW-1185">Reference proteome</keyword>
<dbReference type="Proteomes" id="UP000479114">
    <property type="component" value="Chromosome"/>
</dbReference>
<gene>
    <name evidence="2" type="ORF">GZH47_02030</name>
</gene>
<organism evidence="2 3">
    <name type="scientific">Paenibacillus rhizovicinus</name>
    <dbReference type="NCBI Taxonomy" id="2704463"/>
    <lineage>
        <taxon>Bacteria</taxon>
        <taxon>Bacillati</taxon>
        <taxon>Bacillota</taxon>
        <taxon>Bacilli</taxon>
        <taxon>Bacillales</taxon>
        <taxon>Paenibacillaceae</taxon>
        <taxon>Paenibacillus</taxon>
    </lineage>
</organism>
<feature type="transmembrane region" description="Helical" evidence="1">
    <location>
        <begin position="52"/>
        <end position="75"/>
    </location>
</feature>
<reference evidence="2 3" key="1">
    <citation type="submission" date="2020-02" db="EMBL/GenBank/DDBJ databases">
        <title>Paenibacillus sp. nov., isolated from rhizosphere soil of tomato.</title>
        <authorList>
            <person name="Weon H.-Y."/>
            <person name="Lee S.A."/>
        </authorList>
    </citation>
    <scope>NUCLEOTIDE SEQUENCE [LARGE SCALE GENOMIC DNA]</scope>
    <source>
        <strain evidence="2 3">14171R-81</strain>
    </source>
</reference>
<dbReference type="KEGG" id="prz:GZH47_02030"/>
<sequence>MYVFSIFEHSLKLELAISELEQHRIQRKEILAVPMKKQASEKTYFDPYNLDGLNLFLVSATATIIMLLGVIYGYSLYWGPIIWGLIGLIAGTAIGFIIDKVVKTRSRRKKLKTNISDVILVVNCNETNKGVVEDILISHQALSVAFVGEDRTE</sequence>
<dbReference type="RefSeq" id="WP_162638305.1">
    <property type="nucleotide sequence ID" value="NZ_CP048286.1"/>
</dbReference>
<evidence type="ECO:0000313" key="2">
    <source>
        <dbReference type="EMBL" id="QHW29736.1"/>
    </source>
</evidence>
<dbReference type="EMBL" id="CP048286">
    <property type="protein sequence ID" value="QHW29736.1"/>
    <property type="molecule type" value="Genomic_DNA"/>
</dbReference>
<evidence type="ECO:0000256" key="1">
    <source>
        <dbReference type="SAM" id="Phobius"/>
    </source>
</evidence>
<dbReference type="AlphaFoldDB" id="A0A6C0NUY1"/>
<feature type="transmembrane region" description="Helical" evidence="1">
    <location>
        <begin position="81"/>
        <end position="102"/>
    </location>
</feature>
<accession>A0A6C0NUY1</accession>